<dbReference type="Gene3D" id="3.90.245.10">
    <property type="entry name" value="Ribonucleoside hydrolase-like"/>
    <property type="match status" value="1"/>
</dbReference>
<feature type="domain" description="Inosine/uridine-preferring nucleoside hydrolase" evidence="4">
    <location>
        <begin position="58"/>
        <end position="385"/>
    </location>
</feature>
<evidence type="ECO:0000256" key="3">
    <source>
        <dbReference type="SAM" id="SignalP"/>
    </source>
</evidence>
<dbReference type="InterPro" id="IPR036452">
    <property type="entry name" value="Ribo_hydro-like"/>
</dbReference>
<feature type="signal peptide" evidence="3">
    <location>
        <begin position="1"/>
        <end position="27"/>
    </location>
</feature>
<protein>
    <submittedName>
        <fullName evidence="5">Nucleoside hydrolase</fullName>
    </submittedName>
</protein>
<dbReference type="Proteomes" id="UP001049518">
    <property type="component" value="Chromosome"/>
</dbReference>
<keyword evidence="2" id="KW-0326">Glycosidase</keyword>
<dbReference type="RefSeq" id="WP_231335033.1">
    <property type="nucleotide sequence ID" value="NZ_CP059572.1"/>
</dbReference>
<evidence type="ECO:0000259" key="4">
    <source>
        <dbReference type="Pfam" id="PF01156"/>
    </source>
</evidence>
<accession>A0ABX8QSW8</accession>
<evidence type="ECO:0000313" key="6">
    <source>
        <dbReference type="Proteomes" id="UP001049518"/>
    </source>
</evidence>
<dbReference type="Pfam" id="PF01156">
    <property type="entry name" value="IU_nuc_hydro"/>
    <property type="match status" value="1"/>
</dbReference>
<evidence type="ECO:0000256" key="1">
    <source>
        <dbReference type="ARBA" id="ARBA00022801"/>
    </source>
</evidence>
<dbReference type="EMBL" id="CP059572">
    <property type="protein sequence ID" value="QXJ21853.1"/>
    <property type="molecule type" value="Genomic_DNA"/>
</dbReference>
<name>A0ABX8QSW8_9ACTN</name>
<dbReference type="InterPro" id="IPR023186">
    <property type="entry name" value="IUNH"/>
</dbReference>
<keyword evidence="3" id="KW-0732">Signal</keyword>
<dbReference type="PANTHER" id="PTHR12304:SF4">
    <property type="entry name" value="URIDINE NUCLEOSIDASE"/>
    <property type="match status" value="1"/>
</dbReference>
<dbReference type="GO" id="GO:0016787">
    <property type="term" value="F:hydrolase activity"/>
    <property type="evidence" value="ECO:0007669"/>
    <property type="project" value="UniProtKB-KW"/>
</dbReference>
<sequence length="393" mass="42945">MKIPTPALTVSAVLVAALTAMSSTAAAAPSQRPAAVSAQRPAAPLQAPASALGPQGKVIIDTDMGQLNDDAAAMFMLRNADPRNVLGVTIVAGNTWSEEGTAYALRQLEIVGERRIPVVVGAGEPLNASRAATLPAEEKLFGNVEYMGAFSRKRPESYLKLASTPYGGYPKGRPSREAAADFIVDQVKKNPGEVTLFVLGPATNIALAVKTHPEIVPLVKEVIYMGGAIDIPGNTSPAAEFNWWFDPEAIKMTIRTPFKRQTVVPNDIAERVFYTKKEYDRIVAGPETPLKKMYKDLHGPRFERNPQSSSFVWDALTAGIYLNPAIATKVEERYLDIDDNFGPDYGRAIGYGESRRRSFGDPGNFPAGTQKVRILFDIDRDAFWNLYIDLMRR</sequence>
<keyword evidence="6" id="KW-1185">Reference proteome</keyword>
<dbReference type="PANTHER" id="PTHR12304">
    <property type="entry name" value="INOSINE-URIDINE PREFERRING NUCLEOSIDE HYDROLASE"/>
    <property type="match status" value="1"/>
</dbReference>
<feature type="chain" id="PRO_5047035037" evidence="3">
    <location>
        <begin position="28"/>
        <end position="393"/>
    </location>
</feature>
<evidence type="ECO:0000256" key="2">
    <source>
        <dbReference type="ARBA" id="ARBA00023295"/>
    </source>
</evidence>
<reference evidence="5" key="1">
    <citation type="submission" date="2020-07" db="EMBL/GenBank/DDBJ databases">
        <authorList>
            <person name="Tarantini F.S."/>
            <person name="Hong K.W."/>
            <person name="Chan K.G."/>
        </authorList>
    </citation>
    <scope>NUCLEOTIDE SEQUENCE</scope>
    <source>
        <strain evidence="5">32-07</strain>
    </source>
</reference>
<dbReference type="SUPFAM" id="SSF53590">
    <property type="entry name" value="Nucleoside hydrolase"/>
    <property type="match status" value="1"/>
</dbReference>
<dbReference type="InterPro" id="IPR001910">
    <property type="entry name" value="Inosine/uridine_hydrolase_dom"/>
</dbReference>
<keyword evidence="1 5" id="KW-0378">Hydrolase</keyword>
<gene>
    <name evidence="5" type="ORF">AGRA3207_002755</name>
</gene>
<organism evidence="5 6">
    <name type="scientific">Actinomadura graeca</name>
    <dbReference type="NCBI Taxonomy" id="2750812"/>
    <lineage>
        <taxon>Bacteria</taxon>
        <taxon>Bacillati</taxon>
        <taxon>Actinomycetota</taxon>
        <taxon>Actinomycetes</taxon>
        <taxon>Streptosporangiales</taxon>
        <taxon>Thermomonosporaceae</taxon>
        <taxon>Actinomadura</taxon>
    </lineage>
</organism>
<evidence type="ECO:0000313" key="5">
    <source>
        <dbReference type="EMBL" id="QXJ21853.1"/>
    </source>
</evidence>
<proteinExistence type="predicted"/>